<keyword evidence="1" id="KW-0812">Transmembrane</keyword>
<proteinExistence type="predicted"/>
<keyword evidence="3" id="KW-1185">Reference proteome</keyword>
<accession>A0A7W7C6C2</accession>
<evidence type="ECO:0000313" key="2">
    <source>
        <dbReference type="EMBL" id="MBB4675342.1"/>
    </source>
</evidence>
<dbReference type="EMBL" id="JACHMH010000001">
    <property type="protein sequence ID" value="MBB4675342.1"/>
    <property type="molecule type" value="Genomic_DNA"/>
</dbReference>
<evidence type="ECO:0008006" key="4">
    <source>
        <dbReference type="Google" id="ProtNLM"/>
    </source>
</evidence>
<name>A0A7W7C6C2_9PSEU</name>
<evidence type="ECO:0000313" key="3">
    <source>
        <dbReference type="Proteomes" id="UP000533598"/>
    </source>
</evidence>
<feature type="transmembrane region" description="Helical" evidence="1">
    <location>
        <begin position="88"/>
        <end position="108"/>
    </location>
</feature>
<organism evidence="2 3">
    <name type="scientific">Crossiella cryophila</name>
    <dbReference type="NCBI Taxonomy" id="43355"/>
    <lineage>
        <taxon>Bacteria</taxon>
        <taxon>Bacillati</taxon>
        <taxon>Actinomycetota</taxon>
        <taxon>Actinomycetes</taxon>
        <taxon>Pseudonocardiales</taxon>
        <taxon>Pseudonocardiaceae</taxon>
        <taxon>Crossiella</taxon>
    </lineage>
</organism>
<keyword evidence="1" id="KW-1133">Transmembrane helix</keyword>
<keyword evidence="1" id="KW-0472">Membrane</keyword>
<gene>
    <name evidence="2" type="ORF">HNR67_001460</name>
</gene>
<protein>
    <recommendedName>
        <fullName evidence="4">CU044_5270 family protein</fullName>
    </recommendedName>
</protein>
<reference evidence="2 3" key="1">
    <citation type="submission" date="2020-08" db="EMBL/GenBank/DDBJ databases">
        <title>Sequencing the genomes of 1000 actinobacteria strains.</title>
        <authorList>
            <person name="Klenk H.-P."/>
        </authorList>
    </citation>
    <scope>NUCLEOTIDE SEQUENCE [LARGE SCALE GENOMIC DNA]</scope>
    <source>
        <strain evidence="2 3">DSM 44230</strain>
    </source>
</reference>
<dbReference type="AlphaFoldDB" id="A0A7W7C6C2"/>
<sequence length="395" mass="42341">MTEHRVWSEDELDTALAELRPEVSPDPEALAAARARLLTAAQLPAPAQLPAAIPAKSPAPAAIPAQLPAAIPPLIPAQARPRRATRRWLLAAAAVALVTTGALLAQPFSGGGTADARDVLATAARAGDGDRPLRPGEFRYVQTRSWDAASADRDGKTYSYLEETLRETWIPFDETGEWVSRERQTGNRQWTLGVTEAEYRAAGLPLDPPGQVTEKRALRGEFSQAGELTRCAEPPCPVLPPEAVHARDRAGAWHNPTQSWQNALPSDPQALYAALRAHDPAGVGESVALDNARVALRTGRLRTEIRNRVYAALRLVPGIRIKADAVDLGGRHGVSLGVEDDRVGTEIIIEPSGGRFLGERTVVRQDSAYYPRGTVIEHSTVSTAIAAQAGVAPSR</sequence>
<evidence type="ECO:0000256" key="1">
    <source>
        <dbReference type="SAM" id="Phobius"/>
    </source>
</evidence>
<comment type="caution">
    <text evidence="2">The sequence shown here is derived from an EMBL/GenBank/DDBJ whole genome shotgun (WGS) entry which is preliminary data.</text>
</comment>
<dbReference type="RefSeq" id="WP_185001327.1">
    <property type="nucleotide sequence ID" value="NZ_BAAAUI010000006.1"/>
</dbReference>
<dbReference type="Proteomes" id="UP000533598">
    <property type="component" value="Unassembled WGS sequence"/>
</dbReference>